<reference evidence="4 5" key="1">
    <citation type="submission" date="2016-10" db="EMBL/GenBank/DDBJ databases">
        <authorList>
            <person name="Varghese N."/>
            <person name="Submissions S."/>
        </authorList>
    </citation>
    <scope>NUCLEOTIDE SEQUENCE [LARGE SCALE GENOMIC DNA]</scope>
    <source>
        <strain evidence="4 5">DSM 25353</strain>
    </source>
</reference>
<dbReference type="GO" id="GO:0005975">
    <property type="term" value="P:carbohydrate metabolic process"/>
    <property type="evidence" value="ECO:0007669"/>
    <property type="project" value="InterPro"/>
</dbReference>
<dbReference type="Gene3D" id="3.20.20.80">
    <property type="entry name" value="Glycosidases"/>
    <property type="match status" value="1"/>
</dbReference>
<protein>
    <submittedName>
        <fullName evidence="4">Glycosyl hydrolases family 35</fullName>
    </submittedName>
</protein>
<feature type="domain" description="Glycoside hydrolase 35 catalytic" evidence="3">
    <location>
        <begin position="32"/>
        <end position="171"/>
    </location>
</feature>
<comment type="caution">
    <text evidence="4">The sequence shown here is derived from an EMBL/GenBank/DDBJ whole genome shotgun (WGS) entry which is preliminary data.</text>
</comment>
<dbReference type="Proteomes" id="UP000198711">
    <property type="component" value="Unassembled WGS sequence"/>
</dbReference>
<dbReference type="EMBL" id="FNNO01000002">
    <property type="protein sequence ID" value="SDW34235.1"/>
    <property type="molecule type" value="Genomic_DNA"/>
</dbReference>
<dbReference type="InterPro" id="IPR017853">
    <property type="entry name" value="GH"/>
</dbReference>
<proteinExistence type="inferred from homology"/>
<accession>A0A8X8IE68</accession>
<dbReference type="GO" id="GO:0004553">
    <property type="term" value="F:hydrolase activity, hydrolyzing O-glycosyl compounds"/>
    <property type="evidence" value="ECO:0007669"/>
    <property type="project" value="InterPro"/>
</dbReference>
<feature type="signal peptide" evidence="2">
    <location>
        <begin position="1"/>
        <end position="19"/>
    </location>
</feature>
<dbReference type="Gene3D" id="2.60.120.260">
    <property type="entry name" value="Galactose-binding domain-like"/>
    <property type="match status" value="1"/>
</dbReference>
<organism evidence="4 5">
    <name type="scientific">Hydrobacter penzbergensis</name>
    <dbReference type="NCBI Taxonomy" id="1235997"/>
    <lineage>
        <taxon>Bacteria</taxon>
        <taxon>Pseudomonadati</taxon>
        <taxon>Bacteroidota</taxon>
        <taxon>Chitinophagia</taxon>
        <taxon>Chitinophagales</taxon>
        <taxon>Chitinophagaceae</taxon>
        <taxon>Hydrobacter</taxon>
    </lineage>
</organism>
<evidence type="ECO:0000313" key="5">
    <source>
        <dbReference type="Proteomes" id="UP000198711"/>
    </source>
</evidence>
<keyword evidence="2" id="KW-0732">Signal</keyword>
<dbReference type="InterPro" id="IPR001944">
    <property type="entry name" value="Glycoside_Hdrlase_35"/>
</dbReference>
<evidence type="ECO:0000256" key="1">
    <source>
        <dbReference type="ARBA" id="ARBA00009809"/>
    </source>
</evidence>
<sequence>MKKNNLVFVFLFLVIVASAQRCQHVFTLGDNSFLLVGKPFQMISGEIHYPRVPREAWRQRMRMAKAMGLNTIGTYVFWNVHEPQKGHYDFSGNNDIAAFVKEAKAEGLWVILRPSPYVCAEWEFGGYPYRLQNEKRLIVRSKEAAYVKAYRNYIMEVGKQLAPLQVNHGGTTRAFMNGANYNDKNPYEPQISSYDYDAPLDEAENTTEKFMQFREVTTKHLPAGETLPPVPVTKKSIALNNIHFIQSVTVLDLLLF</sequence>
<dbReference type="PANTHER" id="PTHR23421">
    <property type="entry name" value="BETA-GALACTOSIDASE RELATED"/>
    <property type="match status" value="1"/>
</dbReference>
<name>A0A8X8IE68_9BACT</name>
<dbReference type="PRINTS" id="PR00742">
    <property type="entry name" value="GLHYDRLASE35"/>
</dbReference>
<evidence type="ECO:0000313" key="4">
    <source>
        <dbReference type="EMBL" id="SDW34235.1"/>
    </source>
</evidence>
<dbReference type="SUPFAM" id="SSF51445">
    <property type="entry name" value="(Trans)glycosidases"/>
    <property type="match status" value="1"/>
</dbReference>
<dbReference type="AlphaFoldDB" id="A0A8X8IE68"/>
<keyword evidence="5" id="KW-1185">Reference proteome</keyword>
<evidence type="ECO:0000256" key="2">
    <source>
        <dbReference type="SAM" id="SignalP"/>
    </source>
</evidence>
<dbReference type="Pfam" id="PF01301">
    <property type="entry name" value="Glyco_hydro_35"/>
    <property type="match status" value="1"/>
</dbReference>
<comment type="similarity">
    <text evidence="1">Belongs to the glycosyl hydrolase 35 family.</text>
</comment>
<feature type="chain" id="PRO_5036458854" evidence="2">
    <location>
        <begin position="20"/>
        <end position="256"/>
    </location>
</feature>
<keyword evidence="4" id="KW-0378">Hydrolase</keyword>
<dbReference type="InterPro" id="IPR031330">
    <property type="entry name" value="Gly_Hdrlase_35_cat"/>
</dbReference>
<evidence type="ECO:0000259" key="3">
    <source>
        <dbReference type="Pfam" id="PF01301"/>
    </source>
</evidence>
<dbReference type="RefSeq" id="WP_257574680.1">
    <property type="nucleotide sequence ID" value="NZ_FNNO01000002.1"/>
</dbReference>
<gene>
    <name evidence="4" type="ORF">SAMN05444410_10243</name>
</gene>